<keyword evidence="1" id="KW-1133">Transmembrane helix</keyword>
<name>A0A0K2UEZ1_LEPSM</name>
<keyword evidence="1" id="KW-0472">Membrane</keyword>
<organism evidence="2">
    <name type="scientific">Lepeophtheirus salmonis</name>
    <name type="common">Salmon louse</name>
    <name type="synonym">Caligus salmonis</name>
    <dbReference type="NCBI Taxonomy" id="72036"/>
    <lineage>
        <taxon>Eukaryota</taxon>
        <taxon>Metazoa</taxon>
        <taxon>Ecdysozoa</taxon>
        <taxon>Arthropoda</taxon>
        <taxon>Crustacea</taxon>
        <taxon>Multicrustacea</taxon>
        <taxon>Hexanauplia</taxon>
        <taxon>Copepoda</taxon>
        <taxon>Siphonostomatoida</taxon>
        <taxon>Caligidae</taxon>
        <taxon>Lepeophtheirus</taxon>
    </lineage>
</organism>
<evidence type="ECO:0000256" key="1">
    <source>
        <dbReference type="SAM" id="Phobius"/>
    </source>
</evidence>
<feature type="transmembrane region" description="Helical" evidence="1">
    <location>
        <begin position="35"/>
        <end position="58"/>
    </location>
</feature>
<dbReference type="AlphaFoldDB" id="A0A0K2UEZ1"/>
<proteinExistence type="predicted"/>
<keyword evidence="1" id="KW-0812">Transmembrane</keyword>
<reference evidence="2" key="1">
    <citation type="submission" date="2014-05" db="EMBL/GenBank/DDBJ databases">
        <authorList>
            <person name="Chronopoulou M."/>
        </authorList>
    </citation>
    <scope>NUCLEOTIDE SEQUENCE</scope>
    <source>
        <tissue evidence="2">Whole organism</tissue>
    </source>
</reference>
<sequence length="92" mass="10729">MVGKIIILDYVLINNFLCIFLEFTPSFFRSLFSPFGTLSLSIMLSQECYLVNLVWIIVHWKNISPGGYHVFITLTLWSTTFYLITLNLLLFI</sequence>
<protein>
    <submittedName>
        <fullName evidence="2">Uncharacterized protein</fullName>
    </submittedName>
</protein>
<feature type="transmembrane region" description="Helical" evidence="1">
    <location>
        <begin position="6"/>
        <end position="23"/>
    </location>
</feature>
<feature type="transmembrane region" description="Helical" evidence="1">
    <location>
        <begin position="70"/>
        <end position="91"/>
    </location>
</feature>
<evidence type="ECO:0000313" key="2">
    <source>
        <dbReference type="EMBL" id="CDW36497.1"/>
    </source>
</evidence>
<dbReference type="EMBL" id="HACA01019136">
    <property type="protein sequence ID" value="CDW36497.1"/>
    <property type="molecule type" value="Transcribed_RNA"/>
</dbReference>
<accession>A0A0K2UEZ1</accession>